<sequence>LSYCKKRKRKASRTRMLKRRMISLLEKLIIQRDDIHREHGSSLRYTQDYQKRLSIIRKVLVQEKKLFEGQKVSDRIVSIDRHYVRPIVRGKEVKSVEFGAKVNNIQIDGISFIEHVSFKAFNEGIRLKDCIRMHQKLMNVRVRCVAADSIYANNANRKFCTRYGISTSFVRKGRAAKDEAVRKVLRSELSRERATRLEGSFGTQKQHYSLSKVKARNRKTEILWIFFGIHTANAILMIDKIKNRQKKAA</sequence>
<comment type="caution">
    <text evidence="3">The sequence shown here is derived from an EMBL/GenBank/DDBJ whole genome shotgun (WGS) entry which is preliminary data.</text>
</comment>
<reference evidence="3 4" key="1">
    <citation type="journal article" date="2019" name="Nat. Med.">
        <title>A library of human gut bacterial isolates paired with longitudinal multiomics data enables mechanistic microbiome research.</title>
        <authorList>
            <person name="Poyet M."/>
            <person name="Groussin M."/>
            <person name="Gibbons S.M."/>
            <person name="Avila-Pacheco J."/>
            <person name="Jiang X."/>
            <person name="Kearney S.M."/>
            <person name="Perrotta A.R."/>
            <person name="Berdy B."/>
            <person name="Zhao S."/>
            <person name="Lieberman T.D."/>
            <person name="Swanson P.K."/>
            <person name="Smith M."/>
            <person name="Roesemann S."/>
            <person name="Alexander J.E."/>
            <person name="Rich S.A."/>
            <person name="Livny J."/>
            <person name="Vlamakis H."/>
            <person name="Clish C."/>
            <person name="Bullock K."/>
            <person name="Deik A."/>
            <person name="Scott J."/>
            <person name="Pierce K.A."/>
            <person name="Xavier R.J."/>
            <person name="Alm E.J."/>
        </authorList>
    </citation>
    <scope>NUCLEOTIDE SEQUENCE [LARGE SCALE GENOMIC DNA]</scope>
    <source>
        <strain evidence="3 4">BIOML-A21</strain>
    </source>
</reference>
<feature type="non-terminal residue" evidence="3">
    <location>
        <position position="1"/>
    </location>
</feature>
<dbReference type="Proteomes" id="UP000442334">
    <property type="component" value="Unassembled WGS sequence"/>
</dbReference>
<evidence type="ECO:0000259" key="2">
    <source>
        <dbReference type="Pfam" id="PF13586"/>
    </source>
</evidence>
<accession>A0A7J5GPR8</accession>
<keyword evidence="1" id="KW-0812">Transmembrane</keyword>
<evidence type="ECO:0000313" key="3">
    <source>
        <dbReference type="EMBL" id="KAB4178677.1"/>
    </source>
</evidence>
<protein>
    <submittedName>
        <fullName evidence="3">Transposase</fullName>
    </submittedName>
</protein>
<dbReference type="EMBL" id="WCUA01000183">
    <property type="protein sequence ID" value="KAB4178677.1"/>
    <property type="molecule type" value="Genomic_DNA"/>
</dbReference>
<evidence type="ECO:0000256" key="1">
    <source>
        <dbReference type="SAM" id="Phobius"/>
    </source>
</evidence>
<dbReference type="AlphaFoldDB" id="A0A7J5GPR8"/>
<feature type="domain" description="Transposase DDE" evidence="2">
    <location>
        <begin position="145"/>
        <end position="220"/>
    </location>
</feature>
<proteinExistence type="predicted"/>
<gene>
    <name evidence="3" type="ORF">GAQ34_23100</name>
</gene>
<dbReference type="Pfam" id="PF13586">
    <property type="entry name" value="DDE_Tnp_1_2"/>
    <property type="match status" value="1"/>
</dbReference>
<organism evidence="3 4">
    <name type="scientific">Bacteroides uniformis</name>
    <dbReference type="NCBI Taxonomy" id="820"/>
    <lineage>
        <taxon>Bacteria</taxon>
        <taxon>Pseudomonadati</taxon>
        <taxon>Bacteroidota</taxon>
        <taxon>Bacteroidia</taxon>
        <taxon>Bacteroidales</taxon>
        <taxon>Bacteroidaceae</taxon>
        <taxon>Bacteroides</taxon>
    </lineage>
</organism>
<evidence type="ECO:0000313" key="4">
    <source>
        <dbReference type="Proteomes" id="UP000442334"/>
    </source>
</evidence>
<dbReference type="InterPro" id="IPR025668">
    <property type="entry name" value="Tnp_DDE_dom"/>
</dbReference>
<keyword evidence="1" id="KW-1133">Transmembrane helix</keyword>
<dbReference type="RefSeq" id="WP_151874818.1">
    <property type="nucleotide sequence ID" value="NZ_WCUA01000183.1"/>
</dbReference>
<feature type="transmembrane region" description="Helical" evidence="1">
    <location>
        <begin position="222"/>
        <end position="238"/>
    </location>
</feature>
<keyword evidence="1" id="KW-0472">Membrane</keyword>
<name>A0A7J5GPR8_BACUN</name>